<protein>
    <submittedName>
        <fullName evidence="5">Caudovirus prohead protease</fullName>
    </submittedName>
</protein>
<keyword evidence="3" id="KW-0378">Hydrolase</keyword>
<evidence type="ECO:0000256" key="2">
    <source>
        <dbReference type="ARBA" id="ARBA00022670"/>
    </source>
</evidence>
<dbReference type="AlphaFoldDB" id="A0A0S3PZB2"/>
<keyword evidence="1" id="KW-1188">Viral release from host cell</keyword>
<proteinExistence type="predicted"/>
<dbReference type="Proteomes" id="UP000236884">
    <property type="component" value="Chromosome"/>
</dbReference>
<organism evidence="5 6">
    <name type="scientific">Variibacter gotjawalensis</name>
    <dbReference type="NCBI Taxonomy" id="1333996"/>
    <lineage>
        <taxon>Bacteria</taxon>
        <taxon>Pseudomonadati</taxon>
        <taxon>Pseudomonadota</taxon>
        <taxon>Alphaproteobacteria</taxon>
        <taxon>Hyphomicrobiales</taxon>
        <taxon>Nitrobacteraceae</taxon>
        <taxon>Variibacter</taxon>
    </lineage>
</organism>
<evidence type="ECO:0000313" key="5">
    <source>
        <dbReference type="EMBL" id="BAT61235.1"/>
    </source>
</evidence>
<evidence type="ECO:0000256" key="3">
    <source>
        <dbReference type="ARBA" id="ARBA00022801"/>
    </source>
</evidence>
<dbReference type="InterPro" id="IPR054613">
    <property type="entry name" value="Peptidase_S78_dom"/>
</dbReference>
<dbReference type="GO" id="GO:0008233">
    <property type="term" value="F:peptidase activity"/>
    <property type="evidence" value="ECO:0007669"/>
    <property type="project" value="UniProtKB-KW"/>
</dbReference>
<evidence type="ECO:0000313" key="6">
    <source>
        <dbReference type="Proteomes" id="UP000236884"/>
    </source>
</evidence>
<feature type="domain" description="Prohead serine protease" evidence="4">
    <location>
        <begin position="15"/>
        <end position="147"/>
    </location>
</feature>
<evidence type="ECO:0000256" key="1">
    <source>
        <dbReference type="ARBA" id="ARBA00022612"/>
    </source>
</evidence>
<dbReference type="RefSeq" id="WP_096357960.1">
    <property type="nucleotide sequence ID" value="NZ_AP014946.1"/>
</dbReference>
<dbReference type="NCBIfam" id="TIGR01543">
    <property type="entry name" value="proheadase_HK97"/>
    <property type="match status" value="1"/>
</dbReference>
<evidence type="ECO:0000259" key="4">
    <source>
        <dbReference type="Pfam" id="PF04586"/>
    </source>
</evidence>
<accession>A0A0S3PZB2</accession>
<dbReference type="Pfam" id="PF04586">
    <property type="entry name" value="Peptidase_S78"/>
    <property type="match status" value="1"/>
</dbReference>
<dbReference type="EMBL" id="AP014946">
    <property type="protein sequence ID" value="BAT61235.1"/>
    <property type="molecule type" value="Genomic_DNA"/>
</dbReference>
<gene>
    <name evidence="5" type="ORF">GJW-30_1_03792</name>
</gene>
<dbReference type="OrthoDB" id="9804926at2"/>
<keyword evidence="2 5" id="KW-0645">Protease</keyword>
<dbReference type="GO" id="GO:0006508">
    <property type="term" value="P:proteolysis"/>
    <property type="evidence" value="ECO:0007669"/>
    <property type="project" value="UniProtKB-KW"/>
</dbReference>
<keyword evidence="6" id="KW-1185">Reference proteome</keyword>
<reference evidence="5 6" key="1">
    <citation type="submission" date="2015-08" db="EMBL/GenBank/DDBJ databases">
        <title>Investigation of the bacterial diversity of lava forest soil.</title>
        <authorList>
            <person name="Lee J.S."/>
        </authorList>
    </citation>
    <scope>NUCLEOTIDE SEQUENCE [LARGE SCALE GENOMIC DNA]</scope>
    <source>
        <strain evidence="5 6">GJW-30</strain>
    </source>
</reference>
<dbReference type="KEGG" id="vgo:GJW-30_1_03792"/>
<name>A0A0S3PZB2_9BRAD</name>
<dbReference type="SUPFAM" id="SSF50789">
    <property type="entry name" value="Herpes virus serine proteinase, assemblin"/>
    <property type="match status" value="1"/>
</dbReference>
<dbReference type="InterPro" id="IPR006433">
    <property type="entry name" value="Prohead_protease"/>
</dbReference>
<sequence>MHGFWVQDGPRLDADGTIEGYASVFGEIDQARDMVLPGAFRETLKLRGHHRVPMLFQHDPAEPIGVWLELREDSRGLFARGRLIPDVARSREVLALLQAGAIDGLSIGFKAVKGRIDPKTRVRKLLTIDLWEISIVTFPLADGARVRRVKGLKFADPPGRARAMAPRASPARLKAETLWRNLQINI</sequence>